<evidence type="ECO:0000313" key="3">
    <source>
        <dbReference type="Proteomes" id="UP000243528"/>
    </source>
</evidence>
<organism evidence="2 3">
    <name type="scientific">Haloactinopolyspora alba</name>
    <dbReference type="NCBI Taxonomy" id="648780"/>
    <lineage>
        <taxon>Bacteria</taxon>
        <taxon>Bacillati</taxon>
        <taxon>Actinomycetota</taxon>
        <taxon>Actinomycetes</taxon>
        <taxon>Jiangellales</taxon>
        <taxon>Jiangellaceae</taxon>
        <taxon>Haloactinopolyspora</taxon>
    </lineage>
</organism>
<sequence>MNRRKSAVTAAAIAAVMLSACASGSETSGGASDTLTLNGDRADFVEAYKAAGEELEELTGYGIDPRNVPSTESYQQVIRSSLQSDSATDLVKWWSGYRLKELARTGGLANLDAEWEAAVENDWVNPDTAPSFSYDGHVYAMPMYKSYWVIFYNKKIYEDLGLSVPTTWEQFIGNAQTIKDAGITPFFGTQEAGWTAFIWFGEILSKLNPEFYADLMNGDAKYTDEPARRAMEIWSDLYERGFFTSPDVAWDDEPALFQSGEVAMVPMGTWRNAIFTDNGMTEQDYGAFVMPTIKPDVTPSVIVESGVFAVPEKAPNKEAAVETLGEWLNPDVQEVWVDEINDISANPQVEIENPILTSVTEQVQQSEPIELERYWEASPPSLVAGNVKDLATFMVDPSKENIGPTLQRMQERAEQEWAKWEQE</sequence>
<feature type="chain" id="PRO_5015145349" evidence="1">
    <location>
        <begin position="23"/>
        <end position="423"/>
    </location>
</feature>
<dbReference type="PANTHER" id="PTHR43649">
    <property type="entry name" value="ARABINOSE-BINDING PROTEIN-RELATED"/>
    <property type="match status" value="1"/>
</dbReference>
<gene>
    <name evidence="2" type="ORF">CLV30_116102</name>
</gene>
<dbReference type="Proteomes" id="UP000243528">
    <property type="component" value="Unassembled WGS sequence"/>
</dbReference>
<comment type="caution">
    <text evidence="2">The sequence shown here is derived from an EMBL/GenBank/DDBJ whole genome shotgun (WGS) entry which is preliminary data.</text>
</comment>
<proteinExistence type="predicted"/>
<protein>
    <submittedName>
        <fullName evidence="2">Carbohydrate ABC transporter substrate-binding protein (CUT1 family)</fullName>
    </submittedName>
</protein>
<dbReference type="OrthoDB" id="8478044at2"/>
<dbReference type="Gene3D" id="3.40.190.10">
    <property type="entry name" value="Periplasmic binding protein-like II"/>
    <property type="match status" value="2"/>
</dbReference>
<evidence type="ECO:0000256" key="1">
    <source>
        <dbReference type="SAM" id="SignalP"/>
    </source>
</evidence>
<evidence type="ECO:0000313" key="2">
    <source>
        <dbReference type="EMBL" id="PSL00442.1"/>
    </source>
</evidence>
<dbReference type="EMBL" id="PYGE01000016">
    <property type="protein sequence ID" value="PSL00442.1"/>
    <property type="molecule type" value="Genomic_DNA"/>
</dbReference>
<reference evidence="2 3" key="1">
    <citation type="submission" date="2018-03" db="EMBL/GenBank/DDBJ databases">
        <title>Genomic Encyclopedia of Archaeal and Bacterial Type Strains, Phase II (KMG-II): from individual species to whole genera.</title>
        <authorList>
            <person name="Goeker M."/>
        </authorList>
    </citation>
    <scope>NUCLEOTIDE SEQUENCE [LARGE SCALE GENOMIC DNA]</scope>
    <source>
        <strain evidence="2 3">DSM 45211</strain>
    </source>
</reference>
<dbReference type="Pfam" id="PF01547">
    <property type="entry name" value="SBP_bac_1"/>
    <property type="match status" value="1"/>
</dbReference>
<dbReference type="SUPFAM" id="SSF53850">
    <property type="entry name" value="Periplasmic binding protein-like II"/>
    <property type="match status" value="1"/>
</dbReference>
<dbReference type="InterPro" id="IPR006059">
    <property type="entry name" value="SBP"/>
</dbReference>
<dbReference type="PROSITE" id="PS51257">
    <property type="entry name" value="PROKAR_LIPOPROTEIN"/>
    <property type="match status" value="1"/>
</dbReference>
<keyword evidence="1" id="KW-0732">Signal</keyword>
<name>A0A2P8DTA1_9ACTN</name>
<dbReference type="PANTHER" id="PTHR43649:SF14">
    <property type="entry name" value="BLR3389 PROTEIN"/>
    <property type="match status" value="1"/>
</dbReference>
<dbReference type="InterPro" id="IPR050490">
    <property type="entry name" value="Bact_solute-bd_prot1"/>
</dbReference>
<dbReference type="AlphaFoldDB" id="A0A2P8DTA1"/>
<accession>A0A2P8DTA1</accession>
<feature type="signal peptide" evidence="1">
    <location>
        <begin position="1"/>
        <end position="22"/>
    </location>
</feature>
<keyword evidence="3" id="KW-1185">Reference proteome</keyword>
<dbReference type="RefSeq" id="WP_106538868.1">
    <property type="nucleotide sequence ID" value="NZ_PYGE01000016.1"/>
</dbReference>